<evidence type="ECO:0000259" key="2">
    <source>
        <dbReference type="Pfam" id="PF00440"/>
    </source>
</evidence>
<keyword evidence="1" id="KW-0238">DNA-binding</keyword>
<dbReference type="GO" id="GO:0003677">
    <property type="term" value="F:DNA binding"/>
    <property type="evidence" value="ECO:0007669"/>
    <property type="project" value="UniProtKB-KW"/>
</dbReference>
<comment type="caution">
    <text evidence="3">The sequence shown here is derived from an EMBL/GenBank/DDBJ whole genome shotgun (WGS) entry which is preliminary data.</text>
</comment>
<gene>
    <name evidence="3" type="ORF">HNP82_002458</name>
</gene>
<feature type="domain" description="HTH tetR-type" evidence="2">
    <location>
        <begin position="15"/>
        <end position="49"/>
    </location>
</feature>
<dbReference type="Pfam" id="PF00440">
    <property type="entry name" value="TetR_N"/>
    <property type="match status" value="1"/>
</dbReference>
<dbReference type="Gene3D" id="1.10.357.10">
    <property type="entry name" value="Tetracycline Repressor, domain 2"/>
    <property type="match status" value="1"/>
</dbReference>
<evidence type="ECO:0000256" key="1">
    <source>
        <dbReference type="ARBA" id="ARBA00023125"/>
    </source>
</evidence>
<dbReference type="AlphaFoldDB" id="A0A7W8M5R5"/>
<name>A0A7W8M5R5_9FIRM</name>
<dbReference type="Proteomes" id="UP000543642">
    <property type="component" value="Unassembled WGS sequence"/>
</dbReference>
<dbReference type="RefSeq" id="WP_207720614.1">
    <property type="nucleotide sequence ID" value="NZ_JACHFW010000010.1"/>
</dbReference>
<reference evidence="3 4" key="1">
    <citation type="submission" date="2020-08" db="EMBL/GenBank/DDBJ databases">
        <title>Genomic Encyclopedia of Type Strains, Phase IV (KMG-IV): sequencing the most valuable type-strain genomes for metagenomic binning, comparative biology and taxonomic classification.</title>
        <authorList>
            <person name="Goeker M."/>
        </authorList>
    </citation>
    <scope>NUCLEOTIDE SEQUENCE [LARGE SCALE GENOMIC DNA]</scope>
    <source>
        <strain evidence="3 4">DSM 106146</strain>
    </source>
</reference>
<dbReference type="InterPro" id="IPR009057">
    <property type="entry name" value="Homeodomain-like_sf"/>
</dbReference>
<dbReference type="SUPFAM" id="SSF46689">
    <property type="entry name" value="Homeodomain-like"/>
    <property type="match status" value="1"/>
</dbReference>
<keyword evidence="4" id="KW-1185">Reference proteome</keyword>
<evidence type="ECO:0000313" key="4">
    <source>
        <dbReference type="Proteomes" id="UP000543642"/>
    </source>
</evidence>
<protein>
    <submittedName>
        <fullName evidence="3">AcrR family transcriptional regulator</fullName>
    </submittedName>
</protein>
<proteinExistence type="predicted"/>
<sequence>MREDMKTLIADTFSRLLEKENIDKITVKRLIEECHISRQTFYYHFKDIMDVLEWASAVRPWRWPGAA</sequence>
<accession>A0A7W8M5R5</accession>
<dbReference type="InterPro" id="IPR001647">
    <property type="entry name" value="HTH_TetR"/>
</dbReference>
<evidence type="ECO:0000313" key="3">
    <source>
        <dbReference type="EMBL" id="MBB5265315.1"/>
    </source>
</evidence>
<organism evidence="3 4">
    <name type="scientific">Catenibacillus scindens</name>
    <dbReference type="NCBI Taxonomy" id="673271"/>
    <lineage>
        <taxon>Bacteria</taxon>
        <taxon>Bacillati</taxon>
        <taxon>Bacillota</taxon>
        <taxon>Clostridia</taxon>
        <taxon>Lachnospirales</taxon>
        <taxon>Lachnospiraceae</taxon>
        <taxon>Catenibacillus</taxon>
    </lineage>
</organism>
<dbReference type="EMBL" id="JACHFW010000010">
    <property type="protein sequence ID" value="MBB5265315.1"/>
    <property type="molecule type" value="Genomic_DNA"/>
</dbReference>